<protein>
    <submittedName>
        <fullName evidence="1">Methane monooxygenase/ammonia monooxygenase subunit B</fullName>
    </submittedName>
</protein>
<dbReference type="Proteomes" id="UP000192342">
    <property type="component" value="Unassembled WGS sequence"/>
</dbReference>
<accession>A0A1Y1SCV5</accession>
<dbReference type="Gene3D" id="2.60.40.1580">
    <property type="entry name" value="Particulate methane monooxygenase, b subunit. Chain: A, domain 3"/>
    <property type="match status" value="1"/>
</dbReference>
<comment type="caution">
    <text evidence="1">The sequence shown here is derived from an EMBL/GenBank/DDBJ whole genome shotgun (WGS) entry which is preliminary data.</text>
</comment>
<keyword evidence="1" id="KW-0560">Oxidoreductase</keyword>
<dbReference type="AlphaFoldDB" id="A0A1Y1SCV5"/>
<gene>
    <name evidence="1" type="ORF">ATO7_07267</name>
</gene>
<evidence type="ECO:0000313" key="1">
    <source>
        <dbReference type="EMBL" id="ORE86820.1"/>
    </source>
</evidence>
<name>A0A1Y1SCV5_9GAMM</name>
<reference evidence="1 2" key="1">
    <citation type="submission" date="2013-04" db="EMBL/GenBank/DDBJ databases">
        <title>Oceanococcus atlanticus 22II-S10r2 Genome Sequencing.</title>
        <authorList>
            <person name="Lai Q."/>
            <person name="Li G."/>
            <person name="Shao Z."/>
        </authorList>
    </citation>
    <scope>NUCLEOTIDE SEQUENCE [LARGE SCALE GENOMIC DNA]</scope>
    <source>
        <strain evidence="1 2">22II-S10r2</strain>
    </source>
</reference>
<evidence type="ECO:0000313" key="2">
    <source>
        <dbReference type="Proteomes" id="UP000192342"/>
    </source>
</evidence>
<dbReference type="InterPro" id="IPR006833">
    <property type="entry name" value="NH3_CH4_mOase_B"/>
</dbReference>
<dbReference type="STRING" id="1317117.ATO7_07267"/>
<dbReference type="InterPro" id="IPR023303">
    <property type="entry name" value="NH3_CH4_mOase_suB_C"/>
</dbReference>
<keyword evidence="1" id="KW-0503">Monooxygenase</keyword>
<dbReference type="Pfam" id="PF04744">
    <property type="entry name" value="Monooxygenase_B"/>
    <property type="match status" value="1"/>
</dbReference>
<dbReference type="EMBL" id="AQQV01000002">
    <property type="protein sequence ID" value="ORE86820.1"/>
    <property type="molecule type" value="Genomic_DNA"/>
</dbReference>
<dbReference type="GO" id="GO:0004497">
    <property type="term" value="F:monooxygenase activity"/>
    <property type="evidence" value="ECO:0007669"/>
    <property type="project" value="UniProtKB-KW"/>
</dbReference>
<sequence length="115" mass="12645">MVEFDITNEGDSPIRIGEFAAGNLRFINPKILDVQPRDSHDLVASDALRVEGGAIHPGETKRVTIFADDALWETERMTTMIASPDAVVAGLLHFFDENGQRYLVEFGGPMIPVFG</sequence>
<keyword evidence="2" id="KW-1185">Reference proteome</keyword>
<organism evidence="1 2">
    <name type="scientific">Oceanococcus atlanticus</name>
    <dbReference type="NCBI Taxonomy" id="1317117"/>
    <lineage>
        <taxon>Bacteria</taxon>
        <taxon>Pseudomonadati</taxon>
        <taxon>Pseudomonadota</taxon>
        <taxon>Gammaproteobacteria</taxon>
        <taxon>Chromatiales</taxon>
        <taxon>Oceanococcaceae</taxon>
        <taxon>Oceanococcus</taxon>
    </lineage>
</organism>
<proteinExistence type="predicted"/>